<dbReference type="SUPFAM" id="SSF51735">
    <property type="entry name" value="NAD(P)-binding Rossmann-fold domains"/>
    <property type="match status" value="1"/>
</dbReference>
<dbReference type="EMBL" id="LVVL01000001">
    <property type="protein sequence ID" value="OAN14707.1"/>
    <property type="molecule type" value="Genomic_DNA"/>
</dbReference>
<dbReference type="InterPro" id="IPR016040">
    <property type="entry name" value="NAD(P)-bd_dom"/>
</dbReference>
<organism evidence="2 3">
    <name type="scientific">Exiguobacterium undae</name>
    <dbReference type="NCBI Taxonomy" id="169177"/>
    <lineage>
        <taxon>Bacteria</taxon>
        <taxon>Bacillati</taxon>
        <taxon>Bacillota</taxon>
        <taxon>Bacilli</taxon>
        <taxon>Bacillales</taxon>
        <taxon>Bacillales Family XII. Incertae Sedis</taxon>
        <taxon>Exiguobacterium</taxon>
    </lineage>
</organism>
<evidence type="ECO:0000313" key="3">
    <source>
        <dbReference type="Proteomes" id="UP000078447"/>
    </source>
</evidence>
<dbReference type="PANTHER" id="PTHR15020:SF50">
    <property type="entry name" value="UPF0659 PROTEIN YMR090W"/>
    <property type="match status" value="1"/>
</dbReference>
<dbReference type="Proteomes" id="UP000078447">
    <property type="component" value="Unassembled WGS sequence"/>
</dbReference>
<evidence type="ECO:0000313" key="2">
    <source>
        <dbReference type="EMBL" id="OAN14707.1"/>
    </source>
</evidence>
<sequence>MNILIIGANGTTGRKMVELIGKQGQHQAIAVVREENQINDLIALGASEVRLGDLTKDVTGVVKDADVVIFAAGAGGASEELTRAVDQDGAIKVIDAAKANGIERFLMLSSVGADHPQGDLKVYLESKGAADRHLKESGLDYTIVRPGPLSYDEPTGTIETKEHFESYEGREVPRDDVAALFVTLIDHPTQTRQFEVLSGPFPIAEALRNQ</sequence>
<protein>
    <submittedName>
        <fullName evidence="2">Epimerase</fullName>
    </submittedName>
</protein>
<name>A0ABX2V911_9BACL</name>
<dbReference type="CDD" id="cd05243">
    <property type="entry name" value="SDR_a5"/>
    <property type="match status" value="1"/>
</dbReference>
<dbReference type="InterPro" id="IPR036291">
    <property type="entry name" value="NAD(P)-bd_dom_sf"/>
</dbReference>
<dbReference type="PANTHER" id="PTHR15020">
    <property type="entry name" value="FLAVIN REDUCTASE-RELATED"/>
    <property type="match status" value="1"/>
</dbReference>
<dbReference type="RefSeq" id="WP_028105843.1">
    <property type="nucleotide sequence ID" value="NZ_LVVL01000001.1"/>
</dbReference>
<dbReference type="Gene3D" id="3.40.50.720">
    <property type="entry name" value="NAD(P)-binding Rossmann-like Domain"/>
    <property type="match status" value="1"/>
</dbReference>
<reference evidence="2 3" key="1">
    <citation type="submission" date="2016-03" db="EMBL/GenBank/DDBJ databases">
        <authorList>
            <person name="Cho S.-Y."/>
            <person name="Lim S."/>
            <person name="Kim H."/>
            <person name="Soh E.H."/>
            <person name="Moon J.S."/>
        </authorList>
    </citation>
    <scope>NUCLEOTIDE SEQUENCE [LARGE SCALE GENOMIC DNA]</scope>
    <source>
        <strain evidence="2 3">KCTC 3810</strain>
    </source>
</reference>
<accession>A0ABX2V911</accession>
<evidence type="ECO:0000259" key="1">
    <source>
        <dbReference type="Pfam" id="PF13460"/>
    </source>
</evidence>
<gene>
    <name evidence="2" type="ORF">A3783_01885</name>
</gene>
<proteinExistence type="predicted"/>
<keyword evidence="3" id="KW-1185">Reference proteome</keyword>
<dbReference type="Pfam" id="PF13460">
    <property type="entry name" value="NAD_binding_10"/>
    <property type="match status" value="1"/>
</dbReference>
<feature type="domain" description="NAD(P)-binding" evidence="1">
    <location>
        <begin position="7"/>
        <end position="188"/>
    </location>
</feature>
<comment type="caution">
    <text evidence="2">The sequence shown here is derived from an EMBL/GenBank/DDBJ whole genome shotgun (WGS) entry which is preliminary data.</text>
</comment>